<accession>A0A183CXD8</accession>
<protein>
    <submittedName>
        <fullName evidence="4">Secreted protein</fullName>
    </submittedName>
</protein>
<dbReference type="AlphaFoldDB" id="A0A183CXD8"/>
<evidence type="ECO:0000313" key="4">
    <source>
        <dbReference type="WBParaSite" id="GPUH_0000112901-mRNA-1"/>
    </source>
</evidence>
<dbReference type="WBParaSite" id="GPUH_0000112901-mRNA-1">
    <property type="protein sequence ID" value="GPUH_0000112901-mRNA-1"/>
    <property type="gene ID" value="GPUH_0000112901"/>
</dbReference>
<sequence length="76" mass="8047">MCYRMSAVTTVAIALLTVTTTISAMPTEGTITDSLQVQSAAFENVSDTASRNDTANHSSVLSEHDSEVRAVVCLIL</sequence>
<proteinExistence type="predicted"/>
<feature type="chain" id="PRO_5043138481" evidence="1">
    <location>
        <begin position="25"/>
        <end position="76"/>
    </location>
</feature>
<reference evidence="4" key="1">
    <citation type="submission" date="2016-06" db="UniProtKB">
        <authorList>
            <consortium name="WormBaseParasite"/>
        </authorList>
    </citation>
    <scope>IDENTIFICATION</scope>
</reference>
<gene>
    <name evidence="2" type="ORF">GPUH_LOCUS1129</name>
</gene>
<evidence type="ECO:0000313" key="3">
    <source>
        <dbReference type="Proteomes" id="UP000271098"/>
    </source>
</evidence>
<evidence type="ECO:0000313" key="2">
    <source>
        <dbReference type="EMBL" id="VDK29427.1"/>
    </source>
</evidence>
<evidence type="ECO:0000256" key="1">
    <source>
        <dbReference type="SAM" id="SignalP"/>
    </source>
</evidence>
<keyword evidence="1" id="KW-0732">Signal</keyword>
<reference evidence="2 3" key="2">
    <citation type="submission" date="2018-11" db="EMBL/GenBank/DDBJ databases">
        <authorList>
            <consortium name="Pathogen Informatics"/>
        </authorList>
    </citation>
    <scope>NUCLEOTIDE SEQUENCE [LARGE SCALE GENOMIC DNA]</scope>
</reference>
<name>A0A183CXD8_9BILA</name>
<organism evidence="4">
    <name type="scientific">Gongylonema pulchrum</name>
    <dbReference type="NCBI Taxonomy" id="637853"/>
    <lineage>
        <taxon>Eukaryota</taxon>
        <taxon>Metazoa</taxon>
        <taxon>Ecdysozoa</taxon>
        <taxon>Nematoda</taxon>
        <taxon>Chromadorea</taxon>
        <taxon>Rhabditida</taxon>
        <taxon>Spirurina</taxon>
        <taxon>Spiruromorpha</taxon>
        <taxon>Spiruroidea</taxon>
        <taxon>Gongylonematidae</taxon>
        <taxon>Gongylonema</taxon>
    </lineage>
</organism>
<feature type="signal peptide" evidence="1">
    <location>
        <begin position="1"/>
        <end position="24"/>
    </location>
</feature>
<keyword evidence="3" id="KW-1185">Reference proteome</keyword>
<dbReference type="EMBL" id="UYRT01001271">
    <property type="protein sequence ID" value="VDK29427.1"/>
    <property type="molecule type" value="Genomic_DNA"/>
</dbReference>
<dbReference type="Proteomes" id="UP000271098">
    <property type="component" value="Unassembled WGS sequence"/>
</dbReference>